<dbReference type="AlphaFoldDB" id="A0A9P4LUV2"/>
<evidence type="ECO:0000256" key="7">
    <source>
        <dbReference type="PIRSR" id="PIRSR601382-2"/>
    </source>
</evidence>
<keyword evidence="7" id="KW-0106">Calcium</keyword>
<keyword evidence="5 8" id="KW-1015">Disulfide bond</keyword>
<feature type="active site" description="Proton donor" evidence="6">
    <location>
        <position position="426"/>
    </location>
</feature>
<evidence type="ECO:0000313" key="11">
    <source>
        <dbReference type="Proteomes" id="UP000799776"/>
    </source>
</evidence>
<dbReference type="PRINTS" id="PR00747">
    <property type="entry name" value="GLYHDRLASE47"/>
</dbReference>
<accession>A0A9P4LUV2</accession>
<evidence type="ECO:0000256" key="6">
    <source>
        <dbReference type="PIRSR" id="PIRSR601382-1"/>
    </source>
</evidence>
<dbReference type="GO" id="GO:0036503">
    <property type="term" value="P:ERAD pathway"/>
    <property type="evidence" value="ECO:0007669"/>
    <property type="project" value="UniProtKB-ARBA"/>
</dbReference>
<comment type="pathway">
    <text evidence="2">Protein modification; protein glycosylation.</text>
</comment>
<dbReference type="EC" id="3.2.1.-" evidence="9"/>
<proteinExistence type="inferred from homology"/>
<keyword evidence="7" id="KW-0479">Metal-binding</keyword>
<dbReference type="PANTHER" id="PTHR11742">
    <property type="entry name" value="MANNOSYL-OLIGOSACCHARIDE ALPHA-1,2-MANNOSIDASE-RELATED"/>
    <property type="match status" value="1"/>
</dbReference>
<evidence type="ECO:0000256" key="5">
    <source>
        <dbReference type="ARBA" id="ARBA00023157"/>
    </source>
</evidence>
<comment type="cofactor">
    <cofactor evidence="1 7">
        <name>Ca(2+)</name>
        <dbReference type="ChEBI" id="CHEBI:29108"/>
    </cofactor>
</comment>
<evidence type="ECO:0000256" key="4">
    <source>
        <dbReference type="ARBA" id="ARBA00022801"/>
    </source>
</evidence>
<dbReference type="Proteomes" id="UP000799776">
    <property type="component" value="Unassembled WGS sequence"/>
</dbReference>
<reference evidence="10" key="1">
    <citation type="journal article" date="2020" name="Stud. Mycol.">
        <title>101 Dothideomycetes genomes: a test case for predicting lifestyles and emergence of pathogens.</title>
        <authorList>
            <person name="Haridas S."/>
            <person name="Albert R."/>
            <person name="Binder M."/>
            <person name="Bloem J."/>
            <person name="Labutti K."/>
            <person name="Salamov A."/>
            <person name="Andreopoulos B."/>
            <person name="Baker S."/>
            <person name="Barry K."/>
            <person name="Bills G."/>
            <person name="Bluhm B."/>
            <person name="Cannon C."/>
            <person name="Castanera R."/>
            <person name="Culley D."/>
            <person name="Daum C."/>
            <person name="Ezra D."/>
            <person name="Gonzalez J."/>
            <person name="Henrissat B."/>
            <person name="Kuo A."/>
            <person name="Liang C."/>
            <person name="Lipzen A."/>
            <person name="Lutzoni F."/>
            <person name="Magnuson J."/>
            <person name="Mondo S."/>
            <person name="Nolan M."/>
            <person name="Ohm R."/>
            <person name="Pangilinan J."/>
            <person name="Park H.-J."/>
            <person name="Ramirez L."/>
            <person name="Alfaro M."/>
            <person name="Sun H."/>
            <person name="Tritt A."/>
            <person name="Yoshinaga Y."/>
            <person name="Zwiers L.-H."/>
            <person name="Turgeon B."/>
            <person name="Goodwin S."/>
            <person name="Spatafora J."/>
            <person name="Crous P."/>
            <person name="Grigoriev I."/>
        </authorList>
    </citation>
    <scope>NUCLEOTIDE SEQUENCE</scope>
    <source>
        <strain evidence="10">CBS 121410</strain>
    </source>
</reference>
<feature type="disulfide bond" evidence="8">
    <location>
        <begin position="383"/>
        <end position="412"/>
    </location>
</feature>
<dbReference type="GO" id="GO:0004571">
    <property type="term" value="F:mannosyl-oligosaccharide 1,2-alpha-mannosidase activity"/>
    <property type="evidence" value="ECO:0007669"/>
    <property type="project" value="InterPro"/>
</dbReference>
<evidence type="ECO:0000256" key="1">
    <source>
        <dbReference type="ARBA" id="ARBA00001913"/>
    </source>
</evidence>
<dbReference type="InterPro" id="IPR036026">
    <property type="entry name" value="Seven-hairpin_glycosidases"/>
</dbReference>
<name>A0A9P4LUV2_9PEZI</name>
<dbReference type="SUPFAM" id="SSF48225">
    <property type="entry name" value="Seven-hairpin glycosidases"/>
    <property type="match status" value="1"/>
</dbReference>
<dbReference type="OrthoDB" id="8118055at2759"/>
<dbReference type="PANTHER" id="PTHR11742:SF89">
    <property type="entry name" value="ALPHA-1,2-MANNOSIDASE"/>
    <property type="match status" value="1"/>
</dbReference>
<evidence type="ECO:0000313" key="10">
    <source>
        <dbReference type="EMBL" id="KAF2084539.1"/>
    </source>
</evidence>
<organism evidence="10 11">
    <name type="scientific">Saccharata proteae CBS 121410</name>
    <dbReference type="NCBI Taxonomy" id="1314787"/>
    <lineage>
        <taxon>Eukaryota</taxon>
        <taxon>Fungi</taxon>
        <taxon>Dikarya</taxon>
        <taxon>Ascomycota</taxon>
        <taxon>Pezizomycotina</taxon>
        <taxon>Dothideomycetes</taxon>
        <taxon>Dothideomycetes incertae sedis</taxon>
        <taxon>Botryosphaeriales</taxon>
        <taxon>Saccharataceae</taxon>
        <taxon>Saccharata</taxon>
    </lineage>
</organism>
<dbReference type="GO" id="GO:0005975">
    <property type="term" value="P:carbohydrate metabolic process"/>
    <property type="evidence" value="ECO:0007669"/>
    <property type="project" value="InterPro"/>
</dbReference>
<dbReference type="GO" id="GO:0016020">
    <property type="term" value="C:membrane"/>
    <property type="evidence" value="ECO:0007669"/>
    <property type="project" value="InterPro"/>
</dbReference>
<dbReference type="GO" id="GO:0005509">
    <property type="term" value="F:calcium ion binding"/>
    <property type="evidence" value="ECO:0007669"/>
    <property type="project" value="InterPro"/>
</dbReference>
<dbReference type="EMBL" id="ML978740">
    <property type="protein sequence ID" value="KAF2084539.1"/>
    <property type="molecule type" value="Genomic_DNA"/>
</dbReference>
<feature type="binding site" evidence="7">
    <location>
        <position position="582"/>
    </location>
    <ligand>
        <name>Ca(2+)</name>
        <dbReference type="ChEBI" id="CHEBI:29108"/>
    </ligand>
</feature>
<keyword evidence="4 9" id="KW-0378">Hydrolase</keyword>
<evidence type="ECO:0000256" key="2">
    <source>
        <dbReference type="ARBA" id="ARBA00004922"/>
    </source>
</evidence>
<comment type="similarity">
    <text evidence="3 9">Belongs to the glycosyl hydrolase 47 family.</text>
</comment>
<keyword evidence="11" id="KW-1185">Reference proteome</keyword>
<gene>
    <name evidence="10" type="ORF">K490DRAFT_48869</name>
</gene>
<evidence type="ECO:0000256" key="3">
    <source>
        <dbReference type="ARBA" id="ARBA00007658"/>
    </source>
</evidence>
<feature type="active site" description="Proton donor" evidence="6">
    <location>
        <position position="175"/>
    </location>
</feature>
<dbReference type="InterPro" id="IPR012341">
    <property type="entry name" value="6hp_glycosidase-like_sf"/>
</dbReference>
<keyword evidence="9" id="KW-0326">Glycosidase</keyword>
<sequence>MPLLQRWTTYTLIAACIVFTFYRFRASSIGPDSTLAIPTRTGKFDWSAVTQRYPVKSYTPLPSGKPVSLPRVQHDFLAKGEDEAARSVREKRREDVKKAFLRCWDAYKKHAWLQDELAPVSGGAKATFGGWAATLIDALDTLWIMGLKSEFNEAVAAVQNVDLSVSSLETVNVFETTIRHLGGLLGAYDLSGDKRLLSKAVEVAEMLYVAFDTPNRMPITRWDPAPAAEGKPQQAHDTVLVAEIGSLTMEFTRLAQITGDSKWYDAVARIMDVFAYNQSKTKLPGMWPVVINAAALDFSADNFFTLGAMADSLYEYLPKMHALLGGVEPLYKKLYATSMETAIKHTVFRPMTPDEADIMAVGSCKVYKDGSVGLDPEWQHLVCFSGGMFALGGKLFEDPAHVKLGQQITDACIYSYHAWPLGIMPEVSHLVPCPSSPASTNPLAPPVCKWDEPLYNAEVLRRHKMDPSADAKLAVTQERLVPGFSQINDRRYVLRPEAIESVFVLYRVTGEERLQERAWEMWRAVDEATRTELANGALVDMTVKGSVGDSMESFWMAETLKYFYLVFSEPDLVSLDDYVLNTEAHPFKILKAS</sequence>
<dbReference type="Gene3D" id="1.50.10.10">
    <property type="match status" value="1"/>
</dbReference>
<protein>
    <recommendedName>
        <fullName evidence="9">alpha-1,2-Mannosidase</fullName>
        <ecNumber evidence="9">3.2.1.-</ecNumber>
    </recommendedName>
</protein>
<feature type="active site" evidence="6">
    <location>
        <position position="497"/>
    </location>
</feature>
<dbReference type="GO" id="GO:0005783">
    <property type="term" value="C:endoplasmic reticulum"/>
    <property type="evidence" value="ECO:0007669"/>
    <property type="project" value="TreeGrafter"/>
</dbReference>
<evidence type="ECO:0000256" key="9">
    <source>
        <dbReference type="RuleBase" id="RU361193"/>
    </source>
</evidence>
<feature type="active site" evidence="6">
    <location>
        <position position="311"/>
    </location>
</feature>
<comment type="caution">
    <text evidence="10">The sequence shown here is derived from an EMBL/GenBank/DDBJ whole genome shotgun (WGS) entry which is preliminary data.</text>
</comment>
<dbReference type="FunFam" id="1.50.10.10:FF:000037">
    <property type="entry name" value="alpha-1,2-Mannosidase"/>
    <property type="match status" value="1"/>
</dbReference>
<dbReference type="InterPro" id="IPR001382">
    <property type="entry name" value="Glyco_hydro_47"/>
</dbReference>
<evidence type="ECO:0000256" key="8">
    <source>
        <dbReference type="PIRSR" id="PIRSR601382-3"/>
    </source>
</evidence>
<dbReference type="InterPro" id="IPR050749">
    <property type="entry name" value="Glycosyl_Hydrolase_47"/>
</dbReference>
<dbReference type="Pfam" id="PF01532">
    <property type="entry name" value="Glyco_hydro_47"/>
    <property type="match status" value="1"/>
</dbReference>